<organism evidence="2">
    <name type="scientific">marine sediment metagenome</name>
    <dbReference type="NCBI Taxonomy" id="412755"/>
    <lineage>
        <taxon>unclassified sequences</taxon>
        <taxon>metagenomes</taxon>
        <taxon>ecological metagenomes</taxon>
    </lineage>
</organism>
<dbReference type="PROSITE" id="PS50853">
    <property type="entry name" value="FN3"/>
    <property type="match status" value="1"/>
</dbReference>
<dbReference type="SUPFAM" id="SSF49265">
    <property type="entry name" value="Fibronectin type III"/>
    <property type="match status" value="1"/>
</dbReference>
<dbReference type="EMBL" id="LAZR01000042">
    <property type="protein sequence ID" value="KKO00132.1"/>
    <property type="molecule type" value="Genomic_DNA"/>
</dbReference>
<accession>A0A0F9XLC4</accession>
<dbReference type="AlphaFoldDB" id="A0A0F9XLC4"/>
<reference evidence="2" key="1">
    <citation type="journal article" date="2015" name="Nature">
        <title>Complex archaea that bridge the gap between prokaryotes and eukaryotes.</title>
        <authorList>
            <person name="Spang A."/>
            <person name="Saw J.H."/>
            <person name="Jorgensen S.L."/>
            <person name="Zaremba-Niedzwiedzka K."/>
            <person name="Martijn J."/>
            <person name="Lind A.E."/>
            <person name="van Eijk R."/>
            <person name="Schleper C."/>
            <person name="Guy L."/>
            <person name="Ettema T.J."/>
        </authorList>
    </citation>
    <scope>NUCLEOTIDE SEQUENCE</scope>
</reference>
<dbReference type="InterPro" id="IPR003961">
    <property type="entry name" value="FN3_dom"/>
</dbReference>
<protein>
    <recommendedName>
        <fullName evidence="1">Fibronectin type-III domain-containing protein</fullName>
    </recommendedName>
</protein>
<dbReference type="Pfam" id="PF14292">
    <property type="entry name" value="SusE"/>
    <property type="match status" value="1"/>
</dbReference>
<dbReference type="InterPro" id="IPR036116">
    <property type="entry name" value="FN3_sf"/>
</dbReference>
<dbReference type="Gene3D" id="2.60.40.10">
    <property type="entry name" value="Immunoglobulins"/>
    <property type="match status" value="2"/>
</dbReference>
<name>A0A0F9XLC4_9ZZZZ</name>
<comment type="caution">
    <text evidence="2">The sequence shown here is derived from an EMBL/GenBank/DDBJ whole genome shotgun (WGS) entry which is preliminary data.</text>
</comment>
<evidence type="ECO:0000313" key="2">
    <source>
        <dbReference type="EMBL" id="KKO00132.1"/>
    </source>
</evidence>
<evidence type="ECO:0000259" key="1">
    <source>
        <dbReference type="PROSITE" id="PS50853"/>
    </source>
</evidence>
<gene>
    <name evidence="2" type="ORF">LCGC14_0128980</name>
</gene>
<dbReference type="InterPro" id="IPR013783">
    <property type="entry name" value="Ig-like_fold"/>
</dbReference>
<proteinExistence type="predicted"/>
<feature type="domain" description="Fibronectin type-III" evidence="1">
    <location>
        <begin position="32"/>
        <end position="130"/>
    </location>
</feature>
<sequence length="228" mass="25798">MILLFFSCGGNKEDDIVITPPNEKPDTTLNSAPSIPSLVYPSNELLCIENELDFTWEGSTDPDGDSISYKIQVAFDEQFSDISTERTSTTTETTITLDKGKTFYWRILATDDENNSSIYTPTWTFYTEGDPIVNQLPFTPELIIPKLNEVVSETSTFLTWSTIDSNNDELTYDVYFGLSKSPQLVLENSVNTSYEVGLSKNRIYYWRIVAKDEYGGTSLSPIWNFSTE</sequence>
<dbReference type="InterPro" id="IPR025970">
    <property type="entry name" value="SusE"/>
</dbReference>